<dbReference type="Pfam" id="PF04616">
    <property type="entry name" value="Glyco_hydro_43"/>
    <property type="match status" value="1"/>
</dbReference>
<dbReference type="InterPro" id="IPR006710">
    <property type="entry name" value="Glyco_hydro_43"/>
</dbReference>
<evidence type="ECO:0000313" key="8">
    <source>
        <dbReference type="EMBL" id="KAF6823832.1"/>
    </source>
</evidence>
<name>A0A8H6N832_9PEZI</name>
<keyword evidence="2 6" id="KW-0378">Hydrolase</keyword>
<accession>A0A8H6N832</accession>
<dbReference type="Gene3D" id="2.115.10.20">
    <property type="entry name" value="Glycosyl hydrolase domain, family 43"/>
    <property type="match status" value="1"/>
</dbReference>
<dbReference type="Gene3D" id="2.60.120.200">
    <property type="match status" value="1"/>
</dbReference>
<gene>
    <name evidence="8" type="ORF">CMUS01_10527</name>
</gene>
<feature type="active site" description="Proton donor" evidence="4">
    <location>
        <position position="199"/>
    </location>
</feature>
<evidence type="ECO:0000259" key="7">
    <source>
        <dbReference type="Pfam" id="PF17851"/>
    </source>
</evidence>
<evidence type="ECO:0000313" key="9">
    <source>
        <dbReference type="Proteomes" id="UP000639643"/>
    </source>
</evidence>
<dbReference type="EMBL" id="WIGM01000489">
    <property type="protein sequence ID" value="KAF6823832.1"/>
    <property type="molecule type" value="Genomic_DNA"/>
</dbReference>
<dbReference type="OrthoDB" id="408373at2759"/>
<dbReference type="CDD" id="cd18617">
    <property type="entry name" value="GH43_XynB-like"/>
    <property type="match status" value="1"/>
</dbReference>
<dbReference type="AlphaFoldDB" id="A0A8H6N832"/>
<organism evidence="8 9">
    <name type="scientific">Colletotrichum musicola</name>
    <dbReference type="NCBI Taxonomy" id="2175873"/>
    <lineage>
        <taxon>Eukaryota</taxon>
        <taxon>Fungi</taxon>
        <taxon>Dikarya</taxon>
        <taxon>Ascomycota</taxon>
        <taxon>Pezizomycotina</taxon>
        <taxon>Sordariomycetes</taxon>
        <taxon>Hypocreomycetidae</taxon>
        <taxon>Glomerellales</taxon>
        <taxon>Glomerellaceae</taxon>
        <taxon>Colletotrichum</taxon>
        <taxon>Colletotrichum orchidearum species complex</taxon>
    </lineage>
</organism>
<sequence>MERVRVNPVIPGFAPDPSLVRVDGTYFLVNSSFHLFPGLPVYASKDLITWKQIGNALNRPGQITLQQSYTKIVGEGEDIVCSQGGLYAPTIRYHQGTFYIVCTNIIHTSSQPLNRNVKQNFILSTTDIWADEWSDPVFFDFDAIDTSLFWDDDGKVYLIGAADEPPDSSIRQFEIDLKTGERLSDSVVLWHGITRVYPEGPHMYKRDGWYYLLIAEGGCFADHHTIMARSRNIWGPYESNPANPVLGKTSPDSYIQYTGHGDLFQDPSGQWYFVCLGIRKVDGHFIMGRESVLTTASWPVGEFPTIDTAQPEVAITKNLIPCSEWPQRRDANRPDVGLVHIRDPVEESYEYNGEGITLSASKADFTVYDEPVTYVGKRQKLLEGSASSTLEVTASTIAGGGHLKSGLCYYKDEHRFVRIFVDFDLREVVLEILNEAKKIGWKKSRTLEGLTEGSNITFGVDYTELQLTFWFRSDGDGQHKTEFAPIDTLDMTGHDFVGPIIGIFAVGSKEVKVHYSGLNMPGF</sequence>
<evidence type="ECO:0000256" key="4">
    <source>
        <dbReference type="PIRSR" id="PIRSR606710-1"/>
    </source>
</evidence>
<dbReference type="PANTHER" id="PTHR42812">
    <property type="entry name" value="BETA-XYLOSIDASE"/>
    <property type="match status" value="1"/>
</dbReference>
<dbReference type="InterPro" id="IPR051795">
    <property type="entry name" value="Glycosyl_Hydrlase_43"/>
</dbReference>
<feature type="site" description="Important for catalytic activity, responsible for pKa modulation of the active site Glu and correct orientation of both the proton donor and substrate" evidence="5">
    <location>
        <position position="145"/>
    </location>
</feature>
<protein>
    <submittedName>
        <fullName evidence="8">Xylosidase/arabinosidase</fullName>
    </submittedName>
</protein>
<keyword evidence="3 6" id="KW-0326">Glycosidase</keyword>
<dbReference type="GO" id="GO:0004553">
    <property type="term" value="F:hydrolase activity, hydrolyzing O-glycosyl compounds"/>
    <property type="evidence" value="ECO:0007669"/>
    <property type="project" value="InterPro"/>
</dbReference>
<dbReference type="InterPro" id="IPR023296">
    <property type="entry name" value="Glyco_hydro_beta-prop_sf"/>
</dbReference>
<dbReference type="InterPro" id="IPR041542">
    <property type="entry name" value="GH43_C2"/>
</dbReference>
<reference evidence="8" key="1">
    <citation type="journal article" date="2020" name="Phytopathology">
        <title>Genome Sequence Resources of Colletotrichum truncatum, C. plurivorum, C. musicola, and C. sojae: Four Species Pathogenic to Soybean (Glycine max).</title>
        <authorList>
            <person name="Rogerio F."/>
            <person name="Boufleur T.R."/>
            <person name="Ciampi-Guillardi M."/>
            <person name="Sukno S.A."/>
            <person name="Thon M.R."/>
            <person name="Massola Junior N.S."/>
            <person name="Baroncelli R."/>
        </authorList>
    </citation>
    <scope>NUCLEOTIDE SEQUENCE</scope>
    <source>
        <strain evidence="8">LFN0074</strain>
    </source>
</reference>
<evidence type="ECO:0000256" key="2">
    <source>
        <dbReference type="ARBA" id="ARBA00022801"/>
    </source>
</evidence>
<evidence type="ECO:0000256" key="6">
    <source>
        <dbReference type="RuleBase" id="RU361187"/>
    </source>
</evidence>
<comment type="similarity">
    <text evidence="1 6">Belongs to the glycosyl hydrolase 43 family.</text>
</comment>
<dbReference type="PANTHER" id="PTHR42812:SF12">
    <property type="entry name" value="BETA-XYLOSIDASE-RELATED"/>
    <property type="match status" value="1"/>
</dbReference>
<evidence type="ECO:0000256" key="3">
    <source>
        <dbReference type="ARBA" id="ARBA00023295"/>
    </source>
</evidence>
<evidence type="ECO:0000256" key="5">
    <source>
        <dbReference type="PIRSR" id="PIRSR606710-2"/>
    </source>
</evidence>
<proteinExistence type="inferred from homology"/>
<keyword evidence="9" id="KW-1185">Reference proteome</keyword>
<feature type="active site" description="Proton acceptor" evidence="4">
    <location>
        <position position="16"/>
    </location>
</feature>
<feature type="domain" description="Beta-xylosidase C-terminal Concanavalin A-like" evidence="7">
    <location>
        <begin position="333"/>
        <end position="510"/>
    </location>
</feature>
<dbReference type="Pfam" id="PF17851">
    <property type="entry name" value="GH43_C2"/>
    <property type="match status" value="1"/>
</dbReference>
<evidence type="ECO:0000256" key="1">
    <source>
        <dbReference type="ARBA" id="ARBA00009865"/>
    </source>
</evidence>
<comment type="caution">
    <text evidence="8">The sequence shown here is derived from an EMBL/GenBank/DDBJ whole genome shotgun (WGS) entry which is preliminary data.</text>
</comment>
<dbReference type="Proteomes" id="UP000639643">
    <property type="component" value="Unassembled WGS sequence"/>
</dbReference>
<dbReference type="GO" id="GO:0005975">
    <property type="term" value="P:carbohydrate metabolic process"/>
    <property type="evidence" value="ECO:0007669"/>
    <property type="project" value="InterPro"/>
</dbReference>
<dbReference type="SUPFAM" id="SSF75005">
    <property type="entry name" value="Arabinanase/levansucrase/invertase"/>
    <property type="match status" value="1"/>
</dbReference>